<dbReference type="CDD" id="cd13127">
    <property type="entry name" value="MATE_tuaB_like"/>
    <property type="match status" value="1"/>
</dbReference>
<dbReference type="OrthoDB" id="8538786at2"/>
<organism evidence="8 9">
    <name type="scientific">Litchfieldella anticariensis (strain DSM 16096 / CECT 5854 / CIP 108499 / LMG 22089 / FP35)</name>
    <name type="common">Halomonas anticariensis</name>
    <dbReference type="NCBI Taxonomy" id="1121939"/>
    <lineage>
        <taxon>Bacteria</taxon>
        <taxon>Pseudomonadati</taxon>
        <taxon>Pseudomonadota</taxon>
        <taxon>Gammaproteobacteria</taxon>
        <taxon>Oceanospirillales</taxon>
        <taxon>Halomonadaceae</taxon>
        <taxon>Litchfieldella</taxon>
    </lineage>
</organism>
<evidence type="ECO:0000256" key="6">
    <source>
        <dbReference type="ARBA" id="ARBA00023136"/>
    </source>
</evidence>
<proteinExistence type="inferred from homology"/>
<evidence type="ECO:0000256" key="4">
    <source>
        <dbReference type="ARBA" id="ARBA00022692"/>
    </source>
</evidence>
<feature type="transmembrane region" description="Helical" evidence="7">
    <location>
        <begin position="293"/>
        <end position="315"/>
    </location>
</feature>
<sequence length="480" mass="54555">MSLVNKTVIGIVWSFIEQLAQRGVSIFVTLLLASFLVPEDFGLVAMMAVFLALGKSLMDSGFRQALIRLKDITQTDFNTAFYANLVLGIISYGVLYLSAPHIAGFYEEPRLISLIRIASIGIIINSFQVVQLASLSRDLNFKAQLKASLPSSIVSGGIAVFMAYLGMGVWALVVQMILSSFFHTVLLWYVQGWKPTLTLSRKSLAAMYKFSYKIFLSGILEIIFKNMYVIVIAKIFSANTAGLYFFADRIRELIINQLLYSVQKVTYPALSKKQNDICSLKNGYRRTIQVTSFFYFPVVIMLAALAEPIFMIFLPEKWYDAHFYFQLLCLASVLTPLNSINLNILRVLGRSDILLGLQIFKKILLVIFLWIGLQYGIVGILVAQIVQSIVSYYPNKYYSEKLIGYSLREQWGDIKLQLLISLVLGWAVLFSHALLEIPPLLFILVFGIIFCLGYLLISYLFRSNVIDYFHEIHRRRKILK</sequence>
<dbReference type="eggNOG" id="COG2244">
    <property type="taxonomic scope" value="Bacteria"/>
</dbReference>
<feature type="transmembrane region" description="Helical" evidence="7">
    <location>
        <begin position="111"/>
        <end position="135"/>
    </location>
</feature>
<evidence type="ECO:0000256" key="7">
    <source>
        <dbReference type="SAM" id="Phobius"/>
    </source>
</evidence>
<comment type="similarity">
    <text evidence="2">Belongs to the polysaccharide synthase family.</text>
</comment>
<evidence type="ECO:0000256" key="5">
    <source>
        <dbReference type="ARBA" id="ARBA00022989"/>
    </source>
</evidence>
<protein>
    <submittedName>
        <fullName evidence="8">Uncharacterized protein</fullName>
    </submittedName>
</protein>
<gene>
    <name evidence="8" type="ORF">L861_02570</name>
</gene>
<dbReference type="AlphaFoldDB" id="S2KQ59"/>
<keyword evidence="5 7" id="KW-1133">Transmembrane helix</keyword>
<feature type="transmembrane region" description="Helical" evidence="7">
    <location>
        <begin position="321"/>
        <end position="341"/>
    </location>
</feature>
<dbReference type="InterPro" id="IPR050833">
    <property type="entry name" value="Poly_Biosynth_Transport"/>
</dbReference>
<comment type="caution">
    <text evidence="8">The sequence shown here is derived from an EMBL/GenBank/DDBJ whole genome shotgun (WGS) entry which is preliminary data.</text>
</comment>
<feature type="transmembrane region" description="Helical" evidence="7">
    <location>
        <begin position="79"/>
        <end position="99"/>
    </location>
</feature>
<dbReference type="Pfam" id="PF13440">
    <property type="entry name" value="Polysacc_synt_3"/>
    <property type="match status" value="1"/>
</dbReference>
<evidence type="ECO:0000313" key="8">
    <source>
        <dbReference type="EMBL" id="EPC04217.1"/>
    </source>
</evidence>
<evidence type="ECO:0000313" key="9">
    <source>
        <dbReference type="Proteomes" id="UP000014463"/>
    </source>
</evidence>
<keyword evidence="4 7" id="KW-0812">Transmembrane</keyword>
<keyword evidence="9" id="KW-1185">Reference proteome</keyword>
<keyword evidence="3" id="KW-1003">Cell membrane</keyword>
<feature type="transmembrane region" description="Helical" evidence="7">
    <location>
        <begin position="41"/>
        <end position="58"/>
    </location>
</feature>
<dbReference type="PATRIC" id="fig|1121939.11.peg.476"/>
<dbReference type="GO" id="GO:0005886">
    <property type="term" value="C:plasma membrane"/>
    <property type="evidence" value="ECO:0007669"/>
    <property type="project" value="UniProtKB-SubCell"/>
</dbReference>
<comment type="subcellular location">
    <subcellularLocation>
        <location evidence="1">Cell membrane</location>
        <topology evidence="1">Multi-pass membrane protein</topology>
    </subcellularLocation>
</comment>
<keyword evidence="6 7" id="KW-0472">Membrane</keyword>
<dbReference type="Proteomes" id="UP000014463">
    <property type="component" value="Unassembled WGS sequence"/>
</dbReference>
<evidence type="ECO:0000256" key="1">
    <source>
        <dbReference type="ARBA" id="ARBA00004651"/>
    </source>
</evidence>
<feature type="transmembrane region" description="Helical" evidence="7">
    <location>
        <begin position="441"/>
        <end position="461"/>
    </location>
</feature>
<dbReference type="PANTHER" id="PTHR30250">
    <property type="entry name" value="PST FAMILY PREDICTED COLANIC ACID TRANSPORTER"/>
    <property type="match status" value="1"/>
</dbReference>
<name>S2KQ59_LITA3</name>
<dbReference type="STRING" id="1121939.L861_02570"/>
<dbReference type="RefSeq" id="WP_016414951.1">
    <property type="nucleotide sequence ID" value="NZ_AUAB01000001.1"/>
</dbReference>
<dbReference type="EMBL" id="ASTJ01000011">
    <property type="protein sequence ID" value="EPC04217.1"/>
    <property type="molecule type" value="Genomic_DNA"/>
</dbReference>
<accession>S2KQ59</accession>
<dbReference type="PANTHER" id="PTHR30250:SF10">
    <property type="entry name" value="LIPOPOLYSACCHARIDE BIOSYNTHESIS PROTEIN WZXC"/>
    <property type="match status" value="1"/>
</dbReference>
<evidence type="ECO:0000256" key="3">
    <source>
        <dbReference type="ARBA" id="ARBA00022475"/>
    </source>
</evidence>
<reference evidence="8 9" key="1">
    <citation type="journal article" date="2013" name="Genome Announc.">
        <title>Draft genome sequence of the moderately halophilic gammaproteobacterium Halomonas anticariensis FP35.</title>
        <authorList>
            <person name="Tahrioui A."/>
            <person name="Quesada E."/>
            <person name="Llamas I."/>
        </authorList>
    </citation>
    <scope>NUCLEOTIDE SEQUENCE [LARGE SCALE GENOMIC DNA]</scope>
    <source>
        <strain evidence="9">DSM 16096 / CECT 5854 / LMG 22089 / FP35</strain>
    </source>
</reference>
<evidence type="ECO:0000256" key="2">
    <source>
        <dbReference type="ARBA" id="ARBA00007430"/>
    </source>
</evidence>